<evidence type="ECO:0008006" key="4">
    <source>
        <dbReference type="Google" id="ProtNLM"/>
    </source>
</evidence>
<evidence type="ECO:0000256" key="1">
    <source>
        <dbReference type="SAM" id="MobiDB-lite"/>
    </source>
</evidence>
<feature type="compositionally biased region" description="Low complexity" evidence="1">
    <location>
        <begin position="135"/>
        <end position="148"/>
    </location>
</feature>
<feature type="compositionally biased region" description="Low complexity" evidence="1">
    <location>
        <begin position="14"/>
        <end position="23"/>
    </location>
</feature>
<feature type="compositionally biased region" description="Polar residues" evidence="1">
    <location>
        <begin position="152"/>
        <end position="175"/>
    </location>
</feature>
<dbReference type="EMBL" id="JAVFKD010000016">
    <property type="protein sequence ID" value="KAK5988242.1"/>
    <property type="molecule type" value="Genomic_DNA"/>
</dbReference>
<gene>
    <name evidence="2" type="ORF">PT974_12383</name>
</gene>
<feature type="region of interest" description="Disordered" evidence="1">
    <location>
        <begin position="1"/>
        <end position="67"/>
    </location>
</feature>
<dbReference type="Pfam" id="PF11905">
    <property type="entry name" value="DUF3425"/>
    <property type="match status" value="1"/>
</dbReference>
<accession>A0ABR0S7T0</accession>
<organism evidence="2 3">
    <name type="scientific">Cladobotryum mycophilum</name>
    <dbReference type="NCBI Taxonomy" id="491253"/>
    <lineage>
        <taxon>Eukaryota</taxon>
        <taxon>Fungi</taxon>
        <taxon>Dikarya</taxon>
        <taxon>Ascomycota</taxon>
        <taxon>Pezizomycotina</taxon>
        <taxon>Sordariomycetes</taxon>
        <taxon>Hypocreomycetidae</taxon>
        <taxon>Hypocreales</taxon>
        <taxon>Hypocreaceae</taxon>
        <taxon>Cladobotryum</taxon>
    </lineage>
</organism>
<feature type="compositionally biased region" description="Polar residues" evidence="1">
    <location>
        <begin position="1"/>
        <end position="13"/>
    </location>
</feature>
<keyword evidence="3" id="KW-1185">Reference proteome</keyword>
<evidence type="ECO:0000313" key="2">
    <source>
        <dbReference type="EMBL" id="KAK5988242.1"/>
    </source>
</evidence>
<reference evidence="2 3" key="1">
    <citation type="submission" date="2024-01" db="EMBL/GenBank/DDBJ databases">
        <title>Complete genome of Cladobotryum mycophilum ATHUM6906.</title>
        <authorList>
            <person name="Christinaki A.C."/>
            <person name="Myridakis A.I."/>
            <person name="Kouvelis V.N."/>
        </authorList>
    </citation>
    <scope>NUCLEOTIDE SEQUENCE [LARGE SCALE GENOMIC DNA]</scope>
    <source>
        <strain evidence="2 3">ATHUM6906</strain>
    </source>
</reference>
<dbReference type="PANTHER" id="PTHR37012:SF7">
    <property type="entry name" value="B-ZIP TRANSCRIPTION FACTOR (EUROFUNG)-RELATED"/>
    <property type="match status" value="1"/>
</dbReference>
<evidence type="ECO:0000313" key="3">
    <source>
        <dbReference type="Proteomes" id="UP001338125"/>
    </source>
</evidence>
<comment type="caution">
    <text evidence="2">The sequence shown here is derived from an EMBL/GenBank/DDBJ whole genome shotgun (WGS) entry which is preliminary data.</text>
</comment>
<feature type="compositionally biased region" description="Basic and acidic residues" evidence="1">
    <location>
        <begin position="52"/>
        <end position="67"/>
    </location>
</feature>
<name>A0ABR0S7T0_9HYPO</name>
<dbReference type="Proteomes" id="UP001338125">
    <property type="component" value="Unassembled WGS sequence"/>
</dbReference>
<feature type="region of interest" description="Disordered" evidence="1">
    <location>
        <begin position="128"/>
        <end position="195"/>
    </location>
</feature>
<sequence length="552" mass="62615">METNNRFSTRPTQAQSGAPADSGAGSGAGTGASGTVNQERQDKLAARKLKKRELDRKAQRVARERTKSRIAHLEALVEHFQANNPNSEVSQLSTALSQVTEHRDSLLGVLRSIECQIRRHVPVQGTPLIRQPQYSSSSPESEPMSSSMAETFISTSTDSKSGPSFSTPSQSQLESSYERTPCMHHPHNSSQSEQWESLTVLDVGPTPRSINQFTEPSSFGPPLPPEWPRPLQSDAVDDVIVPSPPAPCDCMVTDTDPNSNTWRSANSALGKSTKLNMRQLLIEDFTSQDTPIRVILEGWDSVEKSGKMSLSWRKLRLIDETCFSTCGRTERLAILRMMHLLITYHGDPTPERKSLLPRWFWSRPSQQAVPHSYAIDFFVWPGLRERFIFGQHRYCTNLFWTLFRDTIQVMWPHNFEDCYTTDYETGRFVMTDHFENRIRELQTWRMRQDFFNQFPELTDDMPVSNGLPMAMSSANRGFMFQRPRYAKVEEIYDDQTTEAPDGNEPASTLPINEMPPPSYCDANNLANTNLPFEMPVGWEEVVLQGNPSWPTL</sequence>
<dbReference type="CDD" id="cd14688">
    <property type="entry name" value="bZIP_YAP"/>
    <property type="match status" value="1"/>
</dbReference>
<protein>
    <recommendedName>
        <fullName evidence="4">BZIP transcription factor</fullName>
    </recommendedName>
</protein>
<proteinExistence type="predicted"/>
<dbReference type="PANTHER" id="PTHR37012">
    <property type="entry name" value="B-ZIP TRANSCRIPTION FACTOR (EUROFUNG)-RELATED"/>
    <property type="match status" value="1"/>
</dbReference>
<dbReference type="InterPro" id="IPR021833">
    <property type="entry name" value="DUF3425"/>
</dbReference>